<dbReference type="AlphaFoldDB" id="A0A1F5EB64"/>
<evidence type="ECO:0000313" key="1">
    <source>
        <dbReference type="EMBL" id="OGD64649.1"/>
    </source>
</evidence>
<accession>A0A1F5EB64</accession>
<sequence>MEHEIKKDVEKKSGLSKGELQKLLERWQKKLFLTEWDLKIQIVDFLRKDFRQSGNFVADLDKKTGVIQLSCNPFRDEEYILVHEMMHVVVWSLDSYAENAILKNHKEGDKVHGWYLEHLERMVDKLTAIALGREEKKYA</sequence>
<comment type="caution">
    <text evidence="1">The sequence shown here is derived from an EMBL/GenBank/DDBJ whole genome shotgun (WGS) entry which is preliminary data.</text>
</comment>
<dbReference type="STRING" id="1797471.A3A71_01175"/>
<protein>
    <recommendedName>
        <fullName evidence="3">SprT-like domain-containing protein</fullName>
    </recommendedName>
</protein>
<dbReference type="EMBL" id="MEZX01000002">
    <property type="protein sequence ID" value="OGD64649.1"/>
    <property type="molecule type" value="Genomic_DNA"/>
</dbReference>
<gene>
    <name evidence="1" type="ORF">A3A71_01175</name>
</gene>
<name>A0A1F5EB64_9BACT</name>
<reference evidence="1 2" key="1">
    <citation type="journal article" date="2016" name="Nat. Commun.">
        <title>Thousands of microbial genomes shed light on interconnected biogeochemical processes in an aquifer system.</title>
        <authorList>
            <person name="Anantharaman K."/>
            <person name="Brown C.T."/>
            <person name="Hug L.A."/>
            <person name="Sharon I."/>
            <person name="Castelle C.J."/>
            <person name="Probst A.J."/>
            <person name="Thomas B.C."/>
            <person name="Singh A."/>
            <person name="Wilkins M.J."/>
            <person name="Karaoz U."/>
            <person name="Brodie E.L."/>
            <person name="Williams K.H."/>
            <person name="Hubbard S.S."/>
            <person name="Banfield J.F."/>
        </authorList>
    </citation>
    <scope>NUCLEOTIDE SEQUENCE [LARGE SCALE GENOMIC DNA]</scope>
</reference>
<dbReference type="Proteomes" id="UP000177481">
    <property type="component" value="Unassembled WGS sequence"/>
</dbReference>
<evidence type="ECO:0008006" key="3">
    <source>
        <dbReference type="Google" id="ProtNLM"/>
    </source>
</evidence>
<organism evidence="1 2">
    <name type="scientific">Candidatus Berkelbacteria bacterium RIFCSPLOWO2_01_FULL_50_28</name>
    <dbReference type="NCBI Taxonomy" id="1797471"/>
    <lineage>
        <taxon>Bacteria</taxon>
        <taxon>Candidatus Berkelbacteria</taxon>
    </lineage>
</organism>
<proteinExistence type="predicted"/>
<evidence type="ECO:0000313" key="2">
    <source>
        <dbReference type="Proteomes" id="UP000177481"/>
    </source>
</evidence>